<gene>
    <name evidence="2" type="ORF">F511_15062</name>
</gene>
<dbReference type="Proteomes" id="UP000250235">
    <property type="component" value="Unassembled WGS sequence"/>
</dbReference>
<evidence type="ECO:0000313" key="3">
    <source>
        <dbReference type="Proteomes" id="UP000250235"/>
    </source>
</evidence>
<dbReference type="AlphaFoldDB" id="A0A2Z7BR93"/>
<evidence type="ECO:0000313" key="2">
    <source>
        <dbReference type="EMBL" id="KZV37142.1"/>
    </source>
</evidence>
<sequence length="148" mass="16191">MGSEGEVFREWKVALAPRPSVAPLYLRRDKNLTTHSDDSVKAVYFGFVATAILISMFIVMAIFEKFIRKNSPEVSPPRGWNGGLSAVEAQSHVRGLNSKLGSDSPKGVVMSLRPKVMSVVMPGDGLPKFIAHPAPLPTEHVSWPSHQL</sequence>
<name>A0A2Z7BR93_9LAMI</name>
<protein>
    <submittedName>
        <fullName evidence="2">Uncharacterized protein</fullName>
    </submittedName>
</protein>
<proteinExistence type="predicted"/>
<keyword evidence="1" id="KW-0812">Transmembrane</keyword>
<dbReference type="PANTHER" id="PTHR33728">
    <property type="entry name" value="CTTNBP 2 AMINO-TERMINAL-LIKE PROTEIN"/>
    <property type="match status" value="1"/>
</dbReference>
<dbReference type="OrthoDB" id="770781at2759"/>
<dbReference type="PANTHER" id="PTHR33728:SF21">
    <property type="entry name" value="TRANSMEMBRANE PROTEIN"/>
    <property type="match status" value="1"/>
</dbReference>
<feature type="transmembrane region" description="Helical" evidence="1">
    <location>
        <begin position="42"/>
        <end position="63"/>
    </location>
</feature>
<organism evidence="2 3">
    <name type="scientific">Dorcoceras hygrometricum</name>
    <dbReference type="NCBI Taxonomy" id="472368"/>
    <lineage>
        <taxon>Eukaryota</taxon>
        <taxon>Viridiplantae</taxon>
        <taxon>Streptophyta</taxon>
        <taxon>Embryophyta</taxon>
        <taxon>Tracheophyta</taxon>
        <taxon>Spermatophyta</taxon>
        <taxon>Magnoliopsida</taxon>
        <taxon>eudicotyledons</taxon>
        <taxon>Gunneridae</taxon>
        <taxon>Pentapetalae</taxon>
        <taxon>asterids</taxon>
        <taxon>lamiids</taxon>
        <taxon>Lamiales</taxon>
        <taxon>Gesneriaceae</taxon>
        <taxon>Didymocarpoideae</taxon>
        <taxon>Trichosporeae</taxon>
        <taxon>Loxocarpinae</taxon>
        <taxon>Dorcoceras</taxon>
    </lineage>
</organism>
<dbReference type="EMBL" id="KV003152">
    <property type="protein sequence ID" value="KZV37142.1"/>
    <property type="molecule type" value="Genomic_DNA"/>
</dbReference>
<keyword evidence="3" id="KW-1185">Reference proteome</keyword>
<keyword evidence="1" id="KW-1133">Transmembrane helix</keyword>
<evidence type="ECO:0000256" key="1">
    <source>
        <dbReference type="SAM" id="Phobius"/>
    </source>
</evidence>
<reference evidence="2 3" key="1">
    <citation type="journal article" date="2015" name="Proc. Natl. Acad. Sci. U.S.A.">
        <title>The resurrection genome of Boea hygrometrica: A blueprint for survival of dehydration.</title>
        <authorList>
            <person name="Xiao L."/>
            <person name="Yang G."/>
            <person name="Zhang L."/>
            <person name="Yang X."/>
            <person name="Zhao S."/>
            <person name="Ji Z."/>
            <person name="Zhou Q."/>
            <person name="Hu M."/>
            <person name="Wang Y."/>
            <person name="Chen M."/>
            <person name="Xu Y."/>
            <person name="Jin H."/>
            <person name="Xiao X."/>
            <person name="Hu G."/>
            <person name="Bao F."/>
            <person name="Hu Y."/>
            <person name="Wan P."/>
            <person name="Li L."/>
            <person name="Deng X."/>
            <person name="Kuang T."/>
            <person name="Xiang C."/>
            <person name="Zhu J.K."/>
            <person name="Oliver M.J."/>
            <person name="He Y."/>
        </authorList>
    </citation>
    <scope>NUCLEOTIDE SEQUENCE [LARGE SCALE GENOMIC DNA]</scope>
    <source>
        <strain evidence="3">cv. XS01</strain>
    </source>
</reference>
<accession>A0A2Z7BR93</accession>
<keyword evidence="1" id="KW-0472">Membrane</keyword>